<dbReference type="Pfam" id="PF10902">
    <property type="entry name" value="WYL_2"/>
    <property type="match status" value="1"/>
</dbReference>
<dbReference type="EMBL" id="VVXH01000024">
    <property type="protein sequence ID" value="KAA2375255.1"/>
    <property type="molecule type" value="Genomic_DNA"/>
</dbReference>
<accession>A0A5B3GNE3</accession>
<organism evidence="1 3">
    <name type="scientific">Alistipes onderdonkii</name>
    <dbReference type="NCBI Taxonomy" id="328813"/>
    <lineage>
        <taxon>Bacteria</taxon>
        <taxon>Pseudomonadati</taxon>
        <taxon>Bacteroidota</taxon>
        <taxon>Bacteroidia</taxon>
        <taxon>Bacteroidales</taxon>
        <taxon>Rikenellaceae</taxon>
        <taxon>Alistipes</taxon>
    </lineage>
</organism>
<dbReference type="AlphaFoldDB" id="A0A5B3GNE3"/>
<dbReference type="InterPro" id="IPR024401">
    <property type="entry name" value="WYL_prot"/>
</dbReference>
<evidence type="ECO:0000313" key="3">
    <source>
        <dbReference type="Proteomes" id="UP000322940"/>
    </source>
</evidence>
<reference evidence="2" key="2">
    <citation type="submission" date="2022-06" db="EMBL/GenBank/DDBJ databases">
        <title>Isolation of gut microbiota from human fecal samples.</title>
        <authorList>
            <person name="Pamer E.G."/>
            <person name="Barat B."/>
            <person name="Waligurski E."/>
            <person name="Medina S."/>
            <person name="Paddock L."/>
            <person name="Mostad J."/>
        </authorList>
    </citation>
    <scope>NUCLEOTIDE SEQUENCE</scope>
    <source>
        <strain evidence="2">DFI.6.22</strain>
    </source>
</reference>
<name>A0A5B3GNE3_9BACT</name>
<comment type="caution">
    <text evidence="1">The sequence shown here is derived from an EMBL/GenBank/DDBJ whole genome shotgun (WGS) entry which is preliminary data.</text>
</comment>
<dbReference type="RefSeq" id="WP_022333566.1">
    <property type="nucleotide sequence ID" value="NZ_DAWDON010000005.1"/>
</dbReference>
<protein>
    <submittedName>
        <fullName evidence="1">DUF2693 domain-containing protein</fullName>
    </submittedName>
    <submittedName>
        <fullName evidence="2">SH3 beta-barrel fold-containing protein</fullName>
    </submittedName>
</protein>
<evidence type="ECO:0000313" key="1">
    <source>
        <dbReference type="EMBL" id="KAA2375255.1"/>
    </source>
</evidence>
<sequence length="121" mass="14394">MDNERLIRILTKKLRGKYNLPHWPLRLDVENAVNEALQQTDELDNLLIQLRNRAVRFSYRKQDGTLREAFGTLKPCLLEEYRAGSKSRSRSTNDCVHYFDLERNAWRCFCPENFITIHELP</sequence>
<dbReference type="Proteomes" id="UP001205035">
    <property type="component" value="Unassembled WGS sequence"/>
</dbReference>
<dbReference type="EMBL" id="JANGBQ010000036">
    <property type="protein sequence ID" value="MCQ5084122.1"/>
    <property type="molecule type" value="Genomic_DNA"/>
</dbReference>
<gene>
    <name evidence="1" type="ORF">F2Y10_15320</name>
    <name evidence="2" type="ORF">NE651_14640</name>
</gene>
<evidence type="ECO:0000313" key="2">
    <source>
        <dbReference type="EMBL" id="MCQ5084122.1"/>
    </source>
</evidence>
<reference evidence="1 3" key="1">
    <citation type="journal article" date="2019" name="Nat. Med.">
        <title>A library of human gut bacterial isolates paired with longitudinal multiomics data enables mechanistic microbiome research.</title>
        <authorList>
            <person name="Poyet M."/>
            <person name="Groussin M."/>
            <person name="Gibbons S.M."/>
            <person name="Avila-Pacheco J."/>
            <person name="Jiang X."/>
            <person name="Kearney S.M."/>
            <person name="Perrotta A.R."/>
            <person name="Berdy B."/>
            <person name="Zhao S."/>
            <person name="Lieberman T.D."/>
            <person name="Swanson P.K."/>
            <person name="Smith M."/>
            <person name="Roesemann S."/>
            <person name="Alexander J.E."/>
            <person name="Rich S.A."/>
            <person name="Livny J."/>
            <person name="Vlamakis H."/>
            <person name="Clish C."/>
            <person name="Bullock K."/>
            <person name="Deik A."/>
            <person name="Scott J."/>
            <person name="Pierce K.A."/>
            <person name="Xavier R.J."/>
            <person name="Alm E.J."/>
        </authorList>
    </citation>
    <scope>NUCLEOTIDE SEQUENCE [LARGE SCALE GENOMIC DNA]</scope>
    <source>
        <strain evidence="1 3">BIOML-A266</strain>
    </source>
</reference>
<proteinExistence type="predicted"/>
<dbReference type="Proteomes" id="UP000322940">
    <property type="component" value="Unassembled WGS sequence"/>
</dbReference>